<feature type="compositionally biased region" description="Basic residues" evidence="4">
    <location>
        <begin position="125"/>
        <end position="139"/>
    </location>
</feature>
<feature type="region of interest" description="Disordered" evidence="4">
    <location>
        <begin position="478"/>
        <end position="499"/>
    </location>
</feature>
<name>A0AAW0FVJ8_9APHY</name>
<dbReference type="Pfam" id="PF06978">
    <property type="entry name" value="POP1_N"/>
    <property type="match status" value="1"/>
</dbReference>
<feature type="region of interest" description="Disordered" evidence="4">
    <location>
        <begin position="272"/>
        <end position="311"/>
    </location>
</feature>
<feature type="region of interest" description="Disordered" evidence="4">
    <location>
        <begin position="119"/>
        <end position="139"/>
    </location>
</feature>
<evidence type="ECO:0000313" key="9">
    <source>
        <dbReference type="Proteomes" id="UP001385951"/>
    </source>
</evidence>
<dbReference type="PANTHER" id="PTHR22731">
    <property type="entry name" value="RIBONUCLEASES P/MRP PROTEIN SUBUNIT POP1"/>
    <property type="match status" value="1"/>
</dbReference>
<comment type="caution">
    <text evidence="8">The sequence shown here is derived from an EMBL/GenBank/DDBJ whole genome shotgun (WGS) entry which is preliminary data.</text>
</comment>
<keyword evidence="3" id="KW-0539">Nucleus</keyword>
<dbReference type="Pfam" id="PF08170">
    <property type="entry name" value="POPLD"/>
    <property type="match status" value="1"/>
</dbReference>
<dbReference type="GO" id="GO:0005655">
    <property type="term" value="C:nucleolar ribonuclease P complex"/>
    <property type="evidence" value="ECO:0007669"/>
    <property type="project" value="InterPro"/>
</dbReference>
<reference evidence="8 9" key="1">
    <citation type="submission" date="2022-09" db="EMBL/GenBank/DDBJ databases">
        <authorList>
            <person name="Palmer J.M."/>
        </authorList>
    </citation>
    <scope>NUCLEOTIDE SEQUENCE [LARGE SCALE GENOMIC DNA]</scope>
    <source>
        <strain evidence="8 9">DSM 7382</strain>
    </source>
</reference>
<protein>
    <recommendedName>
        <fullName evidence="10">POP1-domain-containing protein</fullName>
    </recommendedName>
</protein>
<feature type="domain" description="POPLD" evidence="6">
    <location>
        <begin position="531"/>
        <end position="622"/>
    </location>
</feature>
<dbReference type="Proteomes" id="UP001385951">
    <property type="component" value="Unassembled WGS sequence"/>
</dbReference>
<evidence type="ECO:0000256" key="1">
    <source>
        <dbReference type="ARBA" id="ARBA00004123"/>
    </source>
</evidence>
<dbReference type="PANTHER" id="PTHR22731:SF3">
    <property type="entry name" value="RIBONUCLEASES P_MRP PROTEIN SUBUNIT POP1"/>
    <property type="match status" value="1"/>
</dbReference>
<feature type="domain" description="Pop1 N-terminal" evidence="5">
    <location>
        <begin position="125"/>
        <end position="211"/>
    </location>
</feature>
<dbReference type="AlphaFoldDB" id="A0AAW0FVJ8"/>
<dbReference type="Pfam" id="PF22770">
    <property type="entry name" value="POP1_C"/>
    <property type="match status" value="1"/>
</dbReference>
<keyword evidence="2" id="KW-0819">tRNA processing</keyword>
<evidence type="ECO:0000313" key="8">
    <source>
        <dbReference type="EMBL" id="KAK7681603.1"/>
    </source>
</evidence>
<evidence type="ECO:0000256" key="3">
    <source>
        <dbReference type="ARBA" id="ARBA00023242"/>
    </source>
</evidence>
<dbReference type="GO" id="GO:0001682">
    <property type="term" value="P:tRNA 5'-leader removal"/>
    <property type="evidence" value="ECO:0007669"/>
    <property type="project" value="InterPro"/>
</dbReference>
<evidence type="ECO:0000256" key="4">
    <source>
        <dbReference type="SAM" id="MobiDB-lite"/>
    </source>
</evidence>
<keyword evidence="9" id="KW-1185">Reference proteome</keyword>
<comment type="subcellular location">
    <subcellularLocation>
        <location evidence="1">Nucleus</location>
    </subcellularLocation>
</comment>
<evidence type="ECO:0000256" key="2">
    <source>
        <dbReference type="ARBA" id="ARBA00022694"/>
    </source>
</evidence>
<dbReference type="InterPro" id="IPR009723">
    <property type="entry name" value="Pop1_N"/>
</dbReference>
<gene>
    <name evidence="8" type="ORF">QCA50_015336</name>
</gene>
<feature type="compositionally biased region" description="Basic and acidic residues" evidence="4">
    <location>
        <begin position="1"/>
        <end position="11"/>
    </location>
</feature>
<evidence type="ECO:0000259" key="5">
    <source>
        <dbReference type="Pfam" id="PF06978"/>
    </source>
</evidence>
<accession>A0AAW0FVJ8</accession>
<feature type="region of interest" description="Disordered" evidence="4">
    <location>
        <begin position="1"/>
        <end position="44"/>
    </location>
</feature>
<dbReference type="EMBL" id="JASBNA010000040">
    <property type="protein sequence ID" value="KAK7681603.1"/>
    <property type="molecule type" value="Genomic_DNA"/>
</dbReference>
<dbReference type="InterPro" id="IPR039182">
    <property type="entry name" value="Pop1"/>
</dbReference>
<evidence type="ECO:0000259" key="7">
    <source>
        <dbReference type="Pfam" id="PF22770"/>
    </source>
</evidence>
<sequence>MAPKRKGDEQQAQHLTGKDKKKQKLASARTIPVQTPSAVAGPSKTVRFDGAKPLPGSLDVERFAEARAFEINAMHTAMSSARDNATHRAWQQLPRHLRRRAASHDVRRVPVRLREKARAEMDPVKHKKKNLPKRGKAKRISRTETFLKRQQDKTWLETHLWHAKRMHMDNIWGYRLAVQPTEKSFRPSHRAAVHGSILHDASYHGIIELKGPEDILRMILESCCDASAPSPGAKRFVNGTRACDIHFYKRGAYPLDLIAPVTVIWQPVNGPAKGPSGSENSSGGVEAEGAGPSTGRKRKGKSQQKASPSTIDISPPTRLLWIKVHPSIFHEVYIELRDAASFALETVKKSSQSDEPELTVEIADLRTKLNIFEIMGPKSSQIIRGVLRPVLDDKREELKKFWHALGDLQTTASLPRNMIIGMKVHDPRLTFPPNNAKVHVDINSASPSLSTASLFPTSILAQSEIWDETIRDPLMNPRYKKKDLDDRRSKNAIPGTPLQATQKDDRIPILLIQRSLEPLSTESSHSPGLHGWTVILPAGWSMPFFSSLIHTGTRVGGQRERAAQHFEASHPNFPTDYPTTEAYEDYAEKREEEERSRWERKPPAKRVNYPKLGIRSPWRADWEVVLGLTTPDEQNENGDNAMDESEDLVPAQREALDLQAISNATSLVETEKQHDNEFPDSNQPRPWLLQGSAVVPALDAAASTLIRSTGLVHYFNSQRAKRGLESLDFSHKAEDIWKTALVMVKLRMCGRGKPDDLAVLYRLTDEEWRKAMLVAQKPSDMNLDDEDEEGRPSDVIPPEESIIGYVTAGNFSLSVGEGHAIGCLPVSELFDIKEQAKRLGQGSSMLVNMRNRDGLICRPAYLDVLDC</sequence>
<dbReference type="InterPro" id="IPR012590">
    <property type="entry name" value="POPLD_dom"/>
</dbReference>
<dbReference type="GO" id="GO:0000172">
    <property type="term" value="C:ribonuclease MRP complex"/>
    <property type="evidence" value="ECO:0007669"/>
    <property type="project" value="InterPro"/>
</dbReference>
<evidence type="ECO:0000259" key="6">
    <source>
        <dbReference type="Pfam" id="PF08170"/>
    </source>
</evidence>
<organism evidence="8 9">
    <name type="scientific">Cerrena zonata</name>
    <dbReference type="NCBI Taxonomy" id="2478898"/>
    <lineage>
        <taxon>Eukaryota</taxon>
        <taxon>Fungi</taxon>
        <taxon>Dikarya</taxon>
        <taxon>Basidiomycota</taxon>
        <taxon>Agaricomycotina</taxon>
        <taxon>Agaricomycetes</taxon>
        <taxon>Polyporales</taxon>
        <taxon>Cerrenaceae</taxon>
        <taxon>Cerrena</taxon>
    </lineage>
</organism>
<feature type="domain" description="POP1 C-terminal" evidence="7">
    <location>
        <begin position="798"/>
        <end position="865"/>
    </location>
</feature>
<dbReference type="InterPro" id="IPR055079">
    <property type="entry name" value="POP1_C"/>
</dbReference>
<evidence type="ECO:0008006" key="10">
    <source>
        <dbReference type="Google" id="ProtNLM"/>
    </source>
</evidence>
<proteinExistence type="predicted"/>